<evidence type="ECO:0000256" key="1">
    <source>
        <dbReference type="SAM" id="MobiDB-lite"/>
    </source>
</evidence>
<feature type="region of interest" description="Disordered" evidence="1">
    <location>
        <begin position="46"/>
        <end position="126"/>
    </location>
</feature>
<protein>
    <recommendedName>
        <fullName evidence="2">ERCC4 domain-containing protein</fullName>
    </recommendedName>
</protein>
<dbReference type="AlphaFoldDB" id="A0AAV5QDB3"/>
<feature type="compositionally biased region" description="Polar residues" evidence="1">
    <location>
        <begin position="116"/>
        <end position="126"/>
    </location>
</feature>
<feature type="compositionally biased region" description="Polar residues" evidence="1">
    <location>
        <begin position="57"/>
        <end position="69"/>
    </location>
</feature>
<proteinExistence type="predicted"/>
<feature type="compositionally biased region" description="Polar residues" evidence="1">
    <location>
        <begin position="248"/>
        <end position="271"/>
    </location>
</feature>
<dbReference type="Pfam" id="PF02732">
    <property type="entry name" value="ERCC4"/>
    <property type="match status" value="1"/>
</dbReference>
<evidence type="ECO:0000313" key="4">
    <source>
        <dbReference type="Proteomes" id="UP001360560"/>
    </source>
</evidence>
<feature type="compositionally biased region" description="Basic and acidic residues" evidence="1">
    <location>
        <begin position="325"/>
        <end position="351"/>
    </location>
</feature>
<accession>A0AAV5QDB3</accession>
<reference evidence="3 4" key="1">
    <citation type="journal article" date="2023" name="Elife">
        <title>Identification of key yeast species and microbe-microbe interactions impacting larval growth of Drosophila in the wild.</title>
        <authorList>
            <person name="Mure A."/>
            <person name="Sugiura Y."/>
            <person name="Maeda R."/>
            <person name="Honda K."/>
            <person name="Sakurai N."/>
            <person name="Takahashi Y."/>
            <person name="Watada M."/>
            <person name="Katoh T."/>
            <person name="Gotoh A."/>
            <person name="Gotoh Y."/>
            <person name="Taniguchi I."/>
            <person name="Nakamura K."/>
            <person name="Hayashi T."/>
            <person name="Katayama T."/>
            <person name="Uemura T."/>
            <person name="Hattori Y."/>
        </authorList>
    </citation>
    <scope>NUCLEOTIDE SEQUENCE [LARGE SCALE GENOMIC DNA]</scope>
    <source>
        <strain evidence="3 4">SC-9</strain>
    </source>
</reference>
<evidence type="ECO:0000259" key="2">
    <source>
        <dbReference type="Pfam" id="PF02732"/>
    </source>
</evidence>
<feature type="domain" description="ERCC4" evidence="2">
    <location>
        <begin position="583"/>
        <end position="756"/>
    </location>
</feature>
<dbReference type="GO" id="GO:0061982">
    <property type="term" value="P:meiosis I cell cycle process"/>
    <property type="evidence" value="ECO:0007669"/>
    <property type="project" value="UniProtKB-ARBA"/>
</dbReference>
<feature type="compositionally biased region" description="Polar residues" evidence="1">
    <location>
        <begin position="450"/>
        <end position="466"/>
    </location>
</feature>
<dbReference type="InterPro" id="IPR006166">
    <property type="entry name" value="ERCC4_domain"/>
</dbReference>
<feature type="compositionally biased region" description="Basic and acidic residues" evidence="1">
    <location>
        <begin position="71"/>
        <end position="81"/>
    </location>
</feature>
<dbReference type="GO" id="GO:0003677">
    <property type="term" value="F:DNA binding"/>
    <property type="evidence" value="ECO:0007669"/>
    <property type="project" value="InterPro"/>
</dbReference>
<comment type="caution">
    <text evidence="3">The sequence shown here is derived from an EMBL/GenBank/DDBJ whole genome shotgun (WGS) entry which is preliminary data.</text>
</comment>
<feature type="compositionally biased region" description="Basic and acidic residues" evidence="1">
    <location>
        <begin position="184"/>
        <end position="193"/>
    </location>
</feature>
<dbReference type="EMBL" id="BTFZ01000001">
    <property type="protein sequence ID" value="GMM32709.1"/>
    <property type="molecule type" value="Genomic_DNA"/>
</dbReference>
<dbReference type="GeneID" id="90070688"/>
<feature type="region of interest" description="Disordered" evidence="1">
    <location>
        <begin position="691"/>
        <end position="720"/>
    </location>
</feature>
<feature type="region of interest" description="Disordered" evidence="1">
    <location>
        <begin position="450"/>
        <end position="484"/>
    </location>
</feature>
<sequence>MDDGIKYVEVLSSDNEQSVINEKRSLKQKKSTSNAPEIVYDVEDVLSSDEDDELQVISETNRPTKMRTQVSRKEENERVWRDIMGSSDDGNNSTPNEGKNEGTNKSQRNGRKTKTSESVSFGGSEKNVSSMIEISGSSPIVVGGSSKSDKGNILVDEVINSDDNGNGDYILDDLGDSKTNQRKNLQENNEHSRRNSSAGETPSFNMKRARNSQILLSDSSDGLPRTENLRNKRQKRQLYVNGLEINTIGHSSPNNKSESAGHSSSNENSIPISDADNVPWKTPKENFPFVGSSDDEEEMSAYRKSSRSQIRNRGLELSSNEEGDSTPHHDSDTGSKDHIDNEILPRRRTESPRGSSVVGPQVSLLSLARTPSSRSIRKKSTNTENLGDDEASGIMISDGDSDGNSEVEDIVFKSAAKDRTKAIKSASKRNNGGCWLSSSLPSDPIENDTTDISFSHSPLKSRTIKPSRSMPALPTAKATRAPTRSKTNWTNAGYLTNFSKKDLTSANKSKRSKSEMEAEMIMNLNENFVKQLGITLDSLKSDFDPRTVRTTTIEGVLRETRNSYASIQDQKFEGVKIPRVPYNTSSINDIGFELITWSRKTNKVRSDKYECFIPMKETLNILTEVVAIYYDAEEFIFDYESGKFLNEFRKMKQMFYPDTFCQFVLILKGYNNLISKSKRKVNQQYVRKVRDMMDGNDPSQPSRNNSGRKSSKKSNRKETSLTEAQIESIIIDIQIRHDVHCFPINSIAESLMWLKAITYTINVAYYDQFSATNNELTTTLGPIKSGDSPHDSFKYALQQLKFVTKSTSERITDKYTSIMKLYNAANNKTSLGSGRDGKKLVNTRIDSTIIKLFQSDNPDELLNLD</sequence>
<name>A0AAV5QDB3_9ASCO</name>
<gene>
    <name evidence="3" type="ORF">DASC09_000340</name>
</gene>
<dbReference type="GO" id="GO:0006310">
    <property type="term" value="P:DNA recombination"/>
    <property type="evidence" value="ECO:0007669"/>
    <property type="project" value="UniProtKB-ARBA"/>
</dbReference>
<dbReference type="RefSeq" id="XP_064849709.1">
    <property type="nucleotide sequence ID" value="XM_064993637.1"/>
</dbReference>
<feature type="compositionally biased region" description="Polar residues" evidence="1">
    <location>
        <begin position="195"/>
        <end position="204"/>
    </location>
</feature>
<feature type="region of interest" description="Disordered" evidence="1">
    <location>
        <begin position="158"/>
        <end position="404"/>
    </location>
</feature>
<keyword evidence="4" id="KW-1185">Reference proteome</keyword>
<dbReference type="Proteomes" id="UP001360560">
    <property type="component" value="Unassembled WGS sequence"/>
</dbReference>
<evidence type="ECO:0000313" key="3">
    <source>
        <dbReference type="EMBL" id="GMM32709.1"/>
    </source>
</evidence>
<organism evidence="3 4">
    <name type="scientific">Saccharomycopsis crataegensis</name>
    <dbReference type="NCBI Taxonomy" id="43959"/>
    <lineage>
        <taxon>Eukaryota</taxon>
        <taxon>Fungi</taxon>
        <taxon>Dikarya</taxon>
        <taxon>Ascomycota</taxon>
        <taxon>Saccharomycotina</taxon>
        <taxon>Saccharomycetes</taxon>
        <taxon>Saccharomycopsidaceae</taxon>
        <taxon>Saccharomycopsis</taxon>
    </lineage>
</organism>
<dbReference type="GO" id="GO:0004518">
    <property type="term" value="F:nuclease activity"/>
    <property type="evidence" value="ECO:0007669"/>
    <property type="project" value="InterPro"/>
</dbReference>
<feature type="compositionally biased region" description="Polar residues" evidence="1">
    <location>
        <begin position="88"/>
        <end position="107"/>
    </location>
</feature>
<feature type="compositionally biased region" description="Polar residues" evidence="1">
    <location>
        <begin position="211"/>
        <end position="220"/>
    </location>
</feature>